<protein>
    <recommendedName>
        <fullName evidence="2">Rho termination factor N-terminal domain-containing protein</fullName>
    </recommendedName>
</protein>
<sequence length="118" mass="13571">MAEEHKNHPAKESKPLEKMTVKDLKEIALAIPHEHTEIAVSDMKKDELIAFIKKARGITDETPAEKKKAGPKTGLTKQEIKKKIVELREEKKSVQDKWRAGILRRRINRLKKLSRKSA</sequence>
<evidence type="ECO:0000313" key="1">
    <source>
        <dbReference type="EMBL" id="VFU16285.1"/>
    </source>
</evidence>
<proteinExistence type="predicted"/>
<evidence type="ECO:0008006" key="2">
    <source>
        <dbReference type="Google" id="ProtNLM"/>
    </source>
</evidence>
<organism evidence="1">
    <name type="scientific">anaerobic digester metagenome</name>
    <dbReference type="NCBI Taxonomy" id="1263854"/>
    <lineage>
        <taxon>unclassified sequences</taxon>
        <taxon>metagenomes</taxon>
        <taxon>ecological metagenomes</taxon>
    </lineage>
</organism>
<name>A0A485M4Q7_9ZZZZ</name>
<accession>A0A485M4Q7</accession>
<dbReference type="EMBL" id="CAADRM010000118">
    <property type="protein sequence ID" value="VFU16285.1"/>
    <property type="molecule type" value="Genomic_DNA"/>
</dbReference>
<dbReference type="AlphaFoldDB" id="A0A485M4Q7"/>
<gene>
    <name evidence="1" type="ORF">SCFA_530003</name>
</gene>
<reference evidence="1" key="1">
    <citation type="submission" date="2019-03" db="EMBL/GenBank/DDBJ databases">
        <authorList>
            <person name="Hao L."/>
        </authorList>
    </citation>
    <scope>NUCLEOTIDE SEQUENCE</scope>
</reference>